<evidence type="ECO:0000256" key="9">
    <source>
        <dbReference type="ARBA" id="ARBA00049940"/>
    </source>
</evidence>
<comment type="catalytic activity">
    <reaction evidence="8">
        <text>fluoride(in) = fluoride(out)</text>
        <dbReference type="Rhea" id="RHEA:76159"/>
        <dbReference type="ChEBI" id="CHEBI:17051"/>
    </reaction>
    <physiologicalReaction direction="left-to-right" evidence="8">
        <dbReference type="Rhea" id="RHEA:76160"/>
    </physiologicalReaction>
</comment>
<protein>
    <recommendedName>
        <fullName evidence="10">Fluoride-specific ion channel FluC</fullName>
    </recommendedName>
</protein>
<keyword evidence="10" id="KW-0915">Sodium</keyword>
<reference evidence="11" key="1">
    <citation type="submission" date="2022-06" db="EMBL/GenBank/DDBJ databases">
        <title>Ornithinimicrobium HY1793.</title>
        <authorList>
            <person name="Huang Y."/>
        </authorList>
    </citation>
    <scope>NUCLEOTIDE SEQUENCE</scope>
    <source>
        <strain evidence="11">HY1793</strain>
    </source>
</reference>
<comment type="similarity">
    <text evidence="7 10">Belongs to the fluoride channel Fluc/FEX (TC 1.A.43) family.</text>
</comment>
<feature type="transmembrane region" description="Helical" evidence="10">
    <location>
        <begin position="102"/>
        <end position="127"/>
    </location>
</feature>
<dbReference type="RefSeq" id="WP_252593101.1">
    <property type="nucleotide sequence ID" value="NZ_CP099489.1"/>
</dbReference>
<evidence type="ECO:0000313" key="12">
    <source>
        <dbReference type="Proteomes" id="UP001056455"/>
    </source>
</evidence>
<name>A0ABY4YUK6_9MICO</name>
<dbReference type="PANTHER" id="PTHR28259:SF1">
    <property type="entry name" value="FLUORIDE EXPORT PROTEIN 1-RELATED"/>
    <property type="match status" value="1"/>
</dbReference>
<keyword evidence="12" id="KW-1185">Reference proteome</keyword>
<proteinExistence type="inferred from homology"/>
<evidence type="ECO:0000256" key="6">
    <source>
        <dbReference type="ARBA" id="ARBA00023303"/>
    </source>
</evidence>
<evidence type="ECO:0000256" key="8">
    <source>
        <dbReference type="ARBA" id="ARBA00035585"/>
    </source>
</evidence>
<dbReference type="Pfam" id="PF02537">
    <property type="entry name" value="CRCB"/>
    <property type="match status" value="1"/>
</dbReference>
<comment type="subcellular location">
    <subcellularLocation>
        <location evidence="1 10">Cell membrane</location>
        <topology evidence="1 10">Multi-pass membrane protein</topology>
    </subcellularLocation>
</comment>
<accession>A0ABY4YUK6</accession>
<sequence>MRPSPLLVLVVTVGGALGTTGRYAVTHLIGTTHLIPWATLLVNVVGAFLLGLLLERLSRAGPETPARQVVRLGLGTGVLGGFTTYSALALELHDLLAAAEVAAAVAYGVGSVCAGLVACAGGIALGARGDRP</sequence>
<evidence type="ECO:0000256" key="1">
    <source>
        <dbReference type="ARBA" id="ARBA00004651"/>
    </source>
</evidence>
<keyword evidence="3 10" id="KW-0812">Transmembrane</keyword>
<evidence type="ECO:0000256" key="2">
    <source>
        <dbReference type="ARBA" id="ARBA00022475"/>
    </source>
</evidence>
<keyword evidence="10" id="KW-0479">Metal-binding</keyword>
<organism evidence="11 12">
    <name type="scientific">Ornithinimicrobium faecis</name>
    <dbReference type="NCBI Taxonomy" id="2934158"/>
    <lineage>
        <taxon>Bacteria</taxon>
        <taxon>Bacillati</taxon>
        <taxon>Actinomycetota</taxon>
        <taxon>Actinomycetes</taxon>
        <taxon>Micrococcales</taxon>
        <taxon>Ornithinimicrobiaceae</taxon>
        <taxon>Ornithinimicrobium</taxon>
    </lineage>
</organism>
<evidence type="ECO:0000256" key="5">
    <source>
        <dbReference type="ARBA" id="ARBA00023136"/>
    </source>
</evidence>
<feature type="transmembrane region" description="Helical" evidence="10">
    <location>
        <begin position="69"/>
        <end position="90"/>
    </location>
</feature>
<keyword evidence="2 10" id="KW-1003">Cell membrane</keyword>
<dbReference type="InterPro" id="IPR003691">
    <property type="entry name" value="FluC"/>
</dbReference>
<feature type="binding site" evidence="10">
    <location>
        <position position="83"/>
    </location>
    <ligand>
        <name>Na(+)</name>
        <dbReference type="ChEBI" id="CHEBI:29101"/>
        <note>structural</note>
    </ligand>
</feature>
<dbReference type="Proteomes" id="UP001056455">
    <property type="component" value="Chromosome"/>
</dbReference>
<keyword evidence="10" id="KW-0406">Ion transport</keyword>
<evidence type="ECO:0000256" key="4">
    <source>
        <dbReference type="ARBA" id="ARBA00022989"/>
    </source>
</evidence>
<dbReference type="EMBL" id="CP099489">
    <property type="protein sequence ID" value="USQ79940.1"/>
    <property type="molecule type" value="Genomic_DNA"/>
</dbReference>
<evidence type="ECO:0000256" key="7">
    <source>
        <dbReference type="ARBA" id="ARBA00035120"/>
    </source>
</evidence>
<evidence type="ECO:0000256" key="10">
    <source>
        <dbReference type="HAMAP-Rule" id="MF_00454"/>
    </source>
</evidence>
<dbReference type="PANTHER" id="PTHR28259">
    <property type="entry name" value="FLUORIDE EXPORT PROTEIN 1-RELATED"/>
    <property type="match status" value="1"/>
</dbReference>
<evidence type="ECO:0000313" key="11">
    <source>
        <dbReference type="EMBL" id="USQ79940.1"/>
    </source>
</evidence>
<keyword evidence="6 10" id="KW-0407">Ion channel</keyword>
<comment type="activity regulation">
    <text evidence="10">Na(+) is not transported, but it plays an essential structural role and its presence is essential for fluoride channel function.</text>
</comment>
<keyword evidence="5 10" id="KW-0472">Membrane</keyword>
<comment type="function">
    <text evidence="9 10">Fluoride-specific ion channel. Important for reducing fluoride concentration in the cell, thus reducing its toxicity.</text>
</comment>
<feature type="transmembrane region" description="Helical" evidence="10">
    <location>
        <begin position="34"/>
        <end position="57"/>
    </location>
</feature>
<dbReference type="HAMAP" id="MF_00454">
    <property type="entry name" value="FluC"/>
    <property type="match status" value="1"/>
</dbReference>
<evidence type="ECO:0000256" key="3">
    <source>
        <dbReference type="ARBA" id="ARBA00022692"/>
    </source>
</evidence>
<gene>
    <name evidence="10" type="primary">fluC</name>
    <name evidence="10" type="synonym">crcB</name>
    <name evidence="11" type="ORF">NF556_20530</name>
</gene>
<keyword evidence="10" id="KW-0813">Transport</keyword>
<keyword evidence="4 10" id="KW-1133">Transmembrane helix</keyword>
<feature type="binding site" evidence="10">
    <location>
        <position position="80"/>
    </location>
    <ligand>
        <name>Na(+)</name>
        <dbReference type="ChEBI" id="CHEBI:29101"/>
        <note>structural</note>
    </ligand>
</feature>